<accession>A0A915I4C9</accession>
<evidence type="ECO:0000313" key="2">
    <source>
        <dbReference type="Proteomes" id="UP000887565"/>
    </source>
</evidence>
<evidence type="ECO:0000313" key="3">
    <source>
        <dbReference type="WBParaSite" id="nRc.2.0.1.t08992-RA"/>
    </source>
</evidence>
<name>A0A915I4C9_ROMCU</name>
<keyword evidence="2" id="KW-1185">Reference proteome</keyword>
<feature type="transmembrane region" description="Helical" evidence="1">
    <location>
        <begin position="231"/>
        <end position="257"/>
    </location>
</feature>
<evidence type="ECO:0000256" key="1">
    <source>
        <dbReference type="SAM" id="Phobius"/>
    </source>
</evidence>
<protein>
    <submittedName>
        <fullName evidence="3">Uncharacterized protein</fullName>
    </submittedName>
</protein>
<sequence length="258" mass="28632">CPSYREQRPPVSHDVAPLILEWAAGLWTEELGIIDPIHTTHLAFFLHEARGLDNPSCLLQAYNTAVHLIDSWMAYPQYGPFPQPPEIADIQQIYLQYHSKTDRPAPLLRQHDFSTQWNLLPLGLLPPTGLPSDQPSLIATQLPPHGVNPLSPLRPLAAATTPITVAITTLAPFPLMAMTIPMTPIVITTTATTKTIAMAAMINKTLHLPPILANIAAIDKRFLYSNVRFSFSLFVFHLTSSNTGCFPFLISFCVLYLY</sequence>
<dbReference type="AlphaFoldDB" id="A0A915I4C9"/>
<keyword evidence="1" id="KW-0472">Membrane</keyword>
<keyword evidence="1" id="KW-0812">Transmembrane</keyword>
<dbReference type="WBParaSite" id="nRc.2.0.1.t08992-RA">
    <property type="protein sequence ID" value="nRc.2.0.1.t08992-RA"/>
    <property type="gene ID" value="nRc.2.0.1.g08992"/>
</dbReference>
<organism evidence="2 3">
    <name type="scientific">Romanomermis culicivorax</name>
    <name type="common">Nematode worm</name>
    <dbReference type="NCBI Taxonomy" id="13658"/>
    <lineage>
        <taxon>Eukaryota</taxon>
        <taxon>Metazoa</taxon>
        <taxon>Ecdysozoa</taxon>
        <taxon>Nematoda</taxon>
        <taxon>Enoplea</taxon>
        <taxon>Dorylaimia</taxon>
        <taxon>Mermithida</taxon>
        <taxon>Mermithoidea</taxon>
        <taxon>Mermithidae</taxon>
        <taxon>Romanomermis</taxon>
    </lineage>
</organism>
<keyword evidence="1" id="KW-1133">Transmembrane helix</keyword>
<dbReference type="Proteomes" id="UP000887565">
    <property type="component" value="Unplaced"/>
</dbReference>
<reference evidence="3" key="1">
    <citation type="submission" date="2022-11" db="UniProtKB">
        <authorList>
            <consortium name="WormBaseParasite"/>
        </authorList>
    </citation>
    <scope>IDENTIFICATION</scope>
</reference>
<proteinExistence type="predicted"/>